<dbReference type="Proteomes" id="UP001241472">
    <property type="component" value="Unassembled WGS sequence"/>
</dbReference>
<dbReference type="Gene3D" id="2.10.260.10">
    <property type="match status" value="1"/>
</dbReference>
<dbReference type="InterPro" id="IPR007159">
    <property type="entry name" value="SpoVT-AbrB_dom"/>
</dbReference>
<reference evidence="2 3" key="1">
    <citation type="submission" date="2023-07" db="EMBL/GenBank/DDBJ databases">
        <title>Sorghum-associated microbial communities from plants grown in Nebraska, USA.</title>
        <authorList>
            <person name="Schachtman D."/>
        </authorList>
    </citation>
    <scope>NUCLEOTIDE SEQUENCE [LARGE SCALE GENOMIC DNA]</scope>
    <source>
        <strain evidence="2 3">DS1307</strain>
    </source>
</reference>
<organism evidence="2 3">
    <name type="scientific">Neorhizobium huautlense</name>
    <dbReference type="NCBI Taxonomy" id="67774"/>
    <lineage>
        <taxon>Bacteria</taxon>
        <taxon>Pseudomonadati</taxon>
        <taxon>Pseudomonadota</taxon>
        <taxon>Alphaproteobacteria</taxon>
        <taxon>Hyphomicrobiales</taxon>
        <taxon>Rhizobiaceae</taxon>
        <taxon>Rhizobium/Agrobacterium group</taxon>
        <taxon>Neorhizobium</taxon>
    </lineage>
</organism>
<evidence type="ECO:0000259" key="1">
    <source>
        <dbReference type="Pfam" id="PF04014"/>
    </source>
</evidence>
<protein>
    <submittedName>
        <fullName evidence="2">Antitoxin MazE</fullName>
    </submittedName>
</protein>
<dbReference type="Pfam" id="PF04014">
    <property type="entry name" value="MazE_antitoxin"/>
    <property type="match status" value="1"/>
</dbReference>
<gene>
    <name evidence="2" type="ORF">J2T09_002399</name>
</gene>
<dbReference type="SUPFAM" id="SSF89447">
    <property type="entry name" value="AbrB/MazE/MraZ-like"/>
    <property type="match status" value="1"/>
</dbReference>
<dbReference type="InterPro" id="IPR037914">
    <property type="entry name" value="SpoVT-AbrB_sf"/>
</dbReference>
<evidence type="ECO:0000313" key="2">
    <source>
        <dbReference type="EMBL" id="MDP9837642.1"/>
    </source>
</evidence>
<feature type="domain" description="SpoVT-AbrB" evidence="1">
    <location>
        <begin position="3"/>
        <end position="34"/>
    </location>
</feature>
<keyword evidence="3" id="KW-1185">Reference proteome</keyword>
<name>A0ABT9PT48_9HYPH</name>
<dbReference type="RefSeq" id="WP_306834583.1">
    <property type="nucleotide sequence ID" value="NZ_JAUSRF010000007.1"/>
</dbReference>
<evidence type="ECO:0000313" key="3">
    <source>
        <dbReference type="Proteomes" id="UP001241472"/>
    </source>
</evidence>
<dbReference type="EMBL" id="JAUSRF010000007">
    <property type="protein sequence ID" value="MDP9837642.1"/>
    <property type="molecule type" value="Genomic_DNA"/>
</dbReference>
<proteinExistence type="predicted"/>
<comment type="caution">
    <text evidence="2">The sequence shown here is derived from an EMBL/GenBank/DDBJ whole genome shotgun (WGS) entry which is preliminary data.</text>
</comment>
<sequence>MRVTRWNDALAVQIPDDVARSLDLKEGDEVTVTVANETSQDAVRKNAKKQALERIKALQLELPPDWKFDREEANAR</sequence>
<accession>A0ABT9PT48</accession>